<feature type="compositionally biased region" description="Basic and acidic residues" evidence="2">
    <location>
        <begin position="578"/>
        <end position="587"/>
    </location>
</feature>
<reference evidence="3" key="1">
    <citation type="submission" date="2015-12" db="EMBL/GenBank/DDBJ databases">
        <title>De novo transcriptome assembly of four potential Pierce s Disease insect vectors from Arizona vineyards.</title>
        <authorList>
            <person name="Tassone E.E."/>
        </authorList>
    </citation>
    <scope>NUCLEOTIDE SEQUENCE</scope>
</reference>
<sequence>MKKTIRPIISKKYTTPSKNTRSSKVKCSTHGSVYCREPCNVNLGENCLGINPCSSKEDHRTNQSKKHTNINEMLNTNVYKSTHRNDITHKKESQKLSRPSKVADLDQSVDMIPIKLKQQGYIVDKVASVKDDDSSKSTQNIKRTTWDCILRDQNTNLIQTKSMLRQENFVANRKSVSNHSSELEETSEYLKKSKLNKSNNDNELILNQCNYRCCLHNKLSTVNDKIDSHIRNKQNPLNPCLSSDQQIGINFDSNKSLFLSTDPAKALDLLVKELRVKLQRDTDGDLQRIILDMEKALSTLPSPFESGDKEGINIPQPKDFKKIIKKNSHIGDCKSVEDLHFKLEQNCEFLQGVYEQLHLTNKKHKQEKERITLSLVESRKLLEISKSKEKDYEMTINELKLKLHDKDSKIDSHIQAIHDLTQVVTRLQKESKNVGSLQASQIKLNAKYHEVVAENEKLSTQLQLVNMEKEKLIILMEVKNNELKKIKKDFEEIKTMFGKQLINLEVEKENLNLDSSLSSLFDKESEDQFRPICSSPTSSIPGSSPSPYGSWQVISSIAQKPKATIDLKQGIKDLFNDMKKQTKELDPSKLLPSPASYRSGVSDSNERDDP</sequence>
<feature type="region of interest" description="Disordered" evidence="2">
    <location>
        <begin position="1"/>
        <end position="20"/>
    </location>
</feature>
<name>A0A1B6CPW2_9HEMI</name>
<accession>A0A1B6CPW2</accession>
<dbReference type="AlphaFoldDB" id="A0A1B6CPW2"/>
<evidence type="ECO:0000313" key="3">
    <source>
        <dbReference type="EMBL" id="JAS15536.1"/>
    </source>
</evidence>
<feature type="coiled-coil region" evidence="1">
    <location>
        <begin position="469"/>
        <end position="496"/>
    </location>
</feature>
<organism evidence="3">
    <name type="scientific">Clastoptera arizonana</name>
    <name type="common">Arizona spittle bug</name>
    <dbReference type="NCBI Taxonomy" id="38151"/>
    <lineage>
        <taxon>Eukaryota</taxon>
        <taxon>Metazoa</taxon>
        <taxon>Ecdysozoa</taxon>
        <taxon>Arthropoda</taxon>
        <taxon>Hexapoda</taxon>
        <taxon>Insecta</taxon>
        <taxon>Pterygota</taxon>
        <taxon>Neoptera</taxon>
        <taxon>Paraneoptera</taxon>
        <taxon>Hemiptera</taxon>
        <taxon>Auchenorrhyncha</taxon>
        <taxon>Cercopoidea</taxon>
        <taxon>Clastopteridae</taxon>
        <taxon>Clastoptera</taxon>
    </lineage>
</organism>
<feature type="region of interest" description="Disordered" evidence="2">
    <location>
        <begin position="578"/>
        <end position="610"/>
    </location>
</feature>
<evidence type="ECO:0000256" key="2">
    <source>
        <dbReference type="SAM" id="MobiDB-lite"/>
    </source>
</evidence>
<protein>
    <submittedName>
        <fullName evidence="3">Uncharacterized protein</fullName>
    </submittedName>
</protein>
<keyword evidence="1" id="KW-0175">Coiled coil</keyword>
<gene>
    <name evidence="3" type="ORF">g.39230</name>
</gene>
<dbReference type="EMBL" id="GEDC01021762">
    <property type="protein sequence ID" value="JAS15536.1"/>
    <property type="molecule type" value="Transcribed_RNA"/>
</dbReference>
<evidence type="ECO:0000256" key="1">
    <source>
        <dbReference type="SAM" id="Coils"/>
    </source>
</evidence>
<proteinExistence type="predicted"/>
<feature type="region of interest" description="Disordered" evidence="2">
    <location>
        <begin position="82"/>
        <end position="102"/>
    </location>
</feature>
<feature type="compositionally biased region" description="Basic and acidic residues" evidence="2">
    <location>
        <begin position="83"/>
        <end position="95"/>
    </location>
</feature>